<dbReference type="Gene3D" id="1.20.5.5270">
    <property type="match status" value="1"/>
</dbReference>
<dbReference type="InterPro" id="IPR027417">
    <property type="entry name" value="P-loop_NTPase"/>
</dbReference>
<dbReference type="PRINTS" id="PR00830">
    <property type="entry name" value="ENDOLAPTASE"/>
</dbReference>
<evidence type="ECO:0000256" key="15">
    <source>
        <dbReference type="SAM" id="MobiDB-lite"/>
    </source>
</evidence>
<comment type="function">
    <text evidence="9">ATP-dependent serine protease that mediates the selective degradation of mutant and abnormal proteins as well as certain short-lived regulatory proteins. Required for cellular homeostasis and for survival from DNA damage and developmental changes induced by stress. Degrades polypeptides processively to yield small peptide fragments that are 5 to 10 amino acids long. Binds to DNA in a double-stranded, site-specific manner.</text>
</comment>
<evidence type="ECO:0000256" key="11">
    <source>
        <dbReference type="PIRSR" id="PIRSR001174-1"/>
    </source>
</evidence>
<keyword evidence="19" id="KW-1185">Reference proteome</keyword>
<dbReference type="GO" id="GO:0005737">
    <property type="term" value="C:cytoplasm"/>
    <property type="evidence" value="ECO:0007669"/>
    <property type="project" value="UniProtKB-SubCell"/>
</dbReference>
<dbReference type="PROSITE" id="PS01046">
    <property type="entry name" value="LON_SER"/>
    <property type="match status" value="1"/>
</dbReference>
<evidence type="ECO:0000256" key="13">
    <source>
        <dbReference type="PROSITE-ProRule" id="PRU01122"/>
    </source>
</evidence>
<keyword evidence="5 9" id="KW-0378">Hydrolase</keyword>
<organism evidence="18 19">
    <name type="scientific">Bernardetia litoralis (strain ATCC 23117 / DSM 6794 / NBRC 15988 / NCIMB 1366 / Fx l1 / Sio-4)</name>
    <name type="common">Flexibacter litoralis</name>
    <dbReference type="NCBI Taxonomy" id="880071"/>
    <lineage>
        <taxon>Bacteria</taxon>
        <taxon>Pseudomonadati</taxon>
        <taxon>Bacteroidota</taxon>
        <taxon>Cytophagia</taxon>
        <taxon>Cytophagales</taxon>
        <taxon>Bernardetiaceae</taxon>
        <taxon>Bernardetia</taxon>
    </lineage>
</organism>
<dbReference type="InterPro" id="IPR020568">
    <property type="entry name" value="Ribosomal_Su5_D2-typ_SF"/>
</dbReference>
<accession>I4AQD7</accession>
<dbReference type="SUPFAM" id="SSF88697">
    <property type="entry name" value="PUA domain-like"/>
    <property type="match status" value="1"/>
</dbReference>
<dbReference type="InterPro" id="IPR014721">
    <property type="entry name" value="Ribsml_uS5_D2-typ_fold_subgr"/>
</dbReference>
<dbReference type="PROSITE" id="PS51787">
    <property type="entry name" value="LON_N"/>
    <property type="match status" value="1"/>
</dbReference>
<keyword evidence="2 9" id="KW-0963">Cytoplasm</keyword>
<feature type="compositionally biased region" description="Basic and acidic residues" evidence="15">
    <location>
        <begin position="815"/>
        <end position="826"/>
    </location>
</feature>
<dbReference type="PANTHER" id="PTHR10046">
    <property type="entry name" value="ATP DEPENDENT LON PROTEASE FAMILY MEMBER"/>
    <property type="match status" value="1"/>
</dbReference>
<comment type="subunit">
    <text evidence="9 10">Homohexamer. Organized in a ring with a central cavity.</text>
</comment>
<dbReference type="Pfam" id="PF00004">
    <property type="entry name" value="AAA"/>
    <property type="match status" value="1"/>
</dbReference>
<keyword evidence="4 9" id="KW-0547">Nucleotide-binding</keyword>
<dbReference type="EC" id="3.4.21.53" evidence="9 10"/>
<dbReference type="InterPro" id="IPR027543">
    <property type="entry name" value="Lon_bac"/>
</dbReference>
<dbReference type="Proteomes" id="UP000006054">
    <property type="component" value="Chromosome"/>
</dbReference>
<dbReference type="CDD" id="cd19500">
    <property type="entry name" value="RecA-like_Lon"/>
    <property type="match status" value="1"/>
</dbReference>
<keyword evidence="8 9" id="KW-0346">Stress response</keyword>
<evidence type="ECO:0000256" key="10">
    <source>
        <dbReference type="PIRNR" id="PIRNR001174"/>
    </source>
</evidence>
<gene>
    <name evidence="9" type="primary">lon</name>
    <name evidence="18" type="ordered locus">Fleli_3867</name>
</gene>
<comment type="catalytic activity">
    <reaction evidence="9 10 13">
        <text>Hydrolysis of proteins in presence of ATP.</text>
        <dbReference type="EC" id="3.4.21.53"/>
    </reaction>
</comment>
<feature type="binding site" evidence="9 12">
    <location>
        <begin position="383"/>
        <end position="390"/>
    </location>
    <ligand>
        <name>ATP</name>
        <dbReference type="ChEBI" id="CHEBI:30616"/>
    </ligand>
</feature>
<dbReference type="HOGENOM" id="CLU_004109_4_3_10"/>
<dbReference type="SMART" id="SM00464">
    <property type="entry name" value="LON"/>
    <property type="match status" value="1"/>
</dbReference>
<dbReference type="InterPro" id="IPR027065">
    <property type="entry name" value="Lon_Prtase"/>
</dbReference>
<evidence type="ECO:0000256" key="4">
    <source>
        <dbReference type="ARBA" id="ARBA00022741"/>
    </source>
</evidence>
<dbReference type="GO" id="GO:0004252">
    <property type="term" value="F:serine-type endopeptidase activity"/>
    <property type="evidence" value="ECO:0007669"/>
    <property type="project" value="UniProtKB-UniRule"/>
</dbReference>
<dbReference type="FunFam" id="3.40.50.300:FF:000382">
    <property type="entry name" value="Lon protease homolog 2, peroxisomal"/>
    <property type="match status" value="1"/>
</dbReference>
<dbReference type="InterPro" id="IPR015947">
    <property type="entry name" value="PUA-like_sf"/>
</dbReference>
<dbReference type="SMART" id="SM00382">
    <property type="entry name" value="AAA"/>
    <property type="match status" value="1"/>
</dbReference>
<dbReference type="Pfam" id="PF02190">
    <property type="entry name" value="LON_substr_bdg"/>
    <property type="match status" value="1"/>
</dbReference>
<evidence type="ECO:0000256" key="3">
    <source>
        <dbReference type="ARBA" id="ARBA00022670"/>
    </source>
</evidence>
<comment type="subcellular location">
    <subcellularLocation>
        <location evidence="1 9 10">Cytoplasm</location>
    </subcellularLocation>
</comment>
<dbReference type="GO" id="GO:0016887">
    <property type="term" value="F:ATP hydrolysis activity"/>
    <property type="evidence" value="ECO:0007669"/>
    <property type="project" value="UniProtKB-UniRule"/>
</dbReference>
<comment type="induction">
    <text evidence="9">By heat shock.</text>
</comment>
<dbReference type="GO" id="GO:0005524">
    <property type="term" value="F:ATP binding"/>
    <property type="evidence" value="ECO:0007669"/>
    <property type="project" value="UniProtKB-UniRule"/>
</dbReference>
<dbReference type="InterPro" id="IPR003111">
    <property type="entry name" value="Lon_prtase_N"/>
</dbReference>
<dbReference type="GO" id="GO:0006515">
    <property type="term" value="P:protein quality control for misfolded or incompletely synthesized proteins"/>
    <property type="evidence" value="ECO:0007669"/>
    <property type="project" value="UniProtKB-UniRule"/>
</dbReference>
<name>I4AQD7_BERLS</name>
<evidence type="ECO:0000256" key="14">
    <source>
        <dbReference type="RuleBase" id="RU000591"/>
    </source>
</evidence>
<dbReference type="Gene3D" id="1.20.58.1480">
    <property type="match status" value="1"/>
</dbReference>
<dbReference type="PROSITE" id="PS51786">
    <property type="entry name" value="LON_PROTEOLYTIC"/>
    <property type="match status" value="1"/>
</dbReference>
<evidence type="ECO:0000256" key="12">
    <source>
        <dbReference type="PIRSR" id="PIRSR001174-2"/>
    </source>
</evidence>
<dbReference type="NCBIfam" id="TIGR00763">
    <property type="entry name" value="lon"/>
    <property type="match status" value="1"/>
</dbReference>
<dbReference type="Pfam" id="PF22667">
    <property type="entry name" value="Lon_lid"/>
    <property type="match status" value="1"/>
</dbReference>
<feature type="domain" description="Lon proteolytic" evidence="16">
    <location>
        <begin position="619"/>
        <end position="800"/>
    </location>
</feature>
<dbReference type="Gene3D" id="3.40.50.300">
    <property type="entry name" value="P-loop containing nucleotide triphosphate hydrolases"/>
    <property type="match status" value="1"/>
</dbReference>
<reference evidence="19" key="1">
    <citation type="submission" date="2012-06" db="EMBL/GenBank/DDBJ databases">
        <title>The complete genome of Flexibacter litoralis DSM 6794.</title>
        <authorList>
            <person name="Lucas S."/>
            <person name="Copeland A."/>
            <person name="Lapidus A."/>
            <person name="Glavina del Rio T."/>
            <person name="Dalin E."/>
            <person name="Tice H."/>
            <person name="Bruce D."/>
            <person name="Goodwin L."/>
            <person name="Pitluck S."/>
            <person name="Peters L."/>
            <person name="Ovchinnikova G."/>
            <person name="Lu M."/>
            <person name="Kyrpides N."/>
            <person name="Mavromatis K."/>
            <person name="Ivanova N."/>
            <person name="Brettin T."/>
            <person name="Detter J.C."/>
            <person name="Han C."/>
            <person name="Larimer F."/>
            <person name="Land M."/>
            <person name="Hauser L."/>
            <person name="Markowitz V."/>
            <person name="Cheng J.-F."/>
            <person name="Hugenholtz P."/>
            <person name="Woyke T."/>
            <person name="Wu D."/>
            <person name="Spring S."/>
            <person name="Lang E."/>
            <person name="Kopitz M."/>
            <person name="Brambilla E."/>
            <person name="Klenk H.-P."/>
            <person name="Eisen J.A."/>
        </authorList>
    </citation>
    <scope>NUCLEOTIDE SEQUENCE [LARGE SCALE GENOMIC DNA]</scope>
    <source>
        <strain evidence="19">ATCC 23117 / DSM 6794 / NBRC 15988 / NCIMB 1366 / Sio-4</strain>
    </source>
</reference>
<evidence type="ECO:0000256" key="2">
    <source>
        <dbReference type="ARBA" id="ARBA00022490"/>
    </source>
</evidence>
<evidence type="ECO:0000256" key="6">
    <source>
        <dbReference type="ARBA" id="ARBA00022825"/>
    </source>
</evidence>
<evidence type="ECO:0000256" key="5">
    <source>
        <dbReference type="ARBA" id="ARBA00022801"/>
    </source>
</evidence>
<feature type="active site" evidence="9 11">
    <location>
        <position position="706"/>
    </location>
</feature>
<dbReference type="PIRSF" id="PIRSF001174">
    <property type="entry name" value="Lon_proteas"/>
    <property type="match status" value="1"/>
</dbReference>
<dbReference type="SUPFAM" id="SSF52540">
    <property type="entry name" value="P-loop containing nucleoside triphosphate hydrolases"/>
    <property type="match status" value="1"/>
</dbReference>
<evidence type="ECO:0000259" key="16">
    <source>
        <dbReference type="PROSITE" id="PS51786"/>
    </source>
</evidence>
<evidence type="ECO:0000256" key="8">
    <source>
        <dbReference type="ARBA" id="ARBA00023016"/>
    </source>
</evidence>
<dbReference type="Pfam" id="PF05362">
    <property type="entry name" value="Lon_C"/>
    <property type="match status" value="1"/>
</dbReference>
<dbReference type="HAMAP" id="MF_01973">
    <property type="entry name" value="lon_bact"/>
    <property type="match status" value="1"/>
</dbReference>
<keyword evidence="7 9" id="KW-0067">ATP-binding</keyword>
<feature type="active site" evidence="9 11">
    <location>
        <position position="749"/>
    </location>
</feature>
<dbReference type="InterPro" id="IPR054594">
    <property type="entry name" value="Lon_lid"/>
</dbReference>
<evidence type="ECO:0000256" key="1">
    <source>
        <dbReference type="ARBA" id="ARBA00004496"/>
    </source>
</evidence>
<dbReference type="InterPro" id="IPR008268">
    <property type="entry name" value="Peptidase_S16_AS"/>
</dbReference>
<dbReference type="InterPro" id="IPR046336">
    <property type="entry name" value="Lon_prtase_N_sf"/>
</dbReference>
<evidence type="ECO:0000313" key="18">
    <source>
        <dbReference type="EMBL" id="AFM06172.1"/>
    </source>
</evidence>
<dbReference type="GO" id="GO:0004176">
    <property type="term" value="F:ATP-dependent peptidase activity"/>
    <property type="evidence" value="ECO:0007669"/>
    <property type="project" value="UniProtKB-UniRule"/>
</dbReference>
<dbReference type="Gene3D" id="1.10.8.60">
    <property type="match status" value="1"/>
</dbReference>
<proteinExistence type="evidence at transcript level"/>
<feature type="domain" description="Lon N-terminal" evidence="17">
    <location>
        <begin position="31"/>
        <end position="233"/>
    </location>
</feature>
<dbReference type="STRING" id="880071.Fleli_3867"/>
<dbReference type="InterPro" id="IPR003593">
    <property type="entry name" value="AAA+_ATPase"/>
</dbReference>
<sequence length="843" mass="95384">MPFTEEDIPQIDLEELENAARELEDDLPEELFILPVRNTVLFPGIIMPITVGREKSLRLIKKAHKEEKYIGVVSQKNLGEDDPQKSDLHFIGTVAKIVKKITMPDGNTTIIVQGKQRFELNELTQEEPFLIGKVNYLTDVSLDDPKTSKKNDERKKEALIDSIKEAAFKILNLSSDIPPEAQIALENIESPNFLINFLSANTNVEVKQKQKLLELSKVIDRAVQLLKIMHKEIQLLELKSDIKDKTNSDLDKQQKEYFLRQQIKTLQDEIGDENDKDVNKLHIRAEKKQWSEETKAFFLKEVERFARMNPAAPDYSITLSYLEFMLDLPWQFTTKDHLDLKNAKKVLDKEHYGLEKIKQRILEYLAVLKLKDSLDSPILCLYGPPGVGKTSLGKSIAKAMGRKYMRISLGGMHDESEIRGHRRTYIGAMPGKIMQNVKKAESSNPVFVLDEIDKISSDFRGDPSSALLEVLDPEQNDTFVDNYLETEYDLSKVLFIATANSLDTIQPALRDRMEIIQVSGYTTEEKIEIAKRHLVAKQRKNHGLQAKDISFTAETLRFVVEGYTRESGVRSLERQIASLCRNIAKSVAMEEEYQKKITPKEVERILGKPSFDKELFEENETVGVATGLAWTQYGGEILSIEVSLSKGKGRTTLSGRLGDVMKESVSAALSYLKANAEEWDINHQLFDQYDLHVHVPAGAVPKDGPSAGITMLTAMVSAYSRRRVKNKLAMTGEITLHGKVLPVGGIKEKILAAKRSGINEIIMSKRNQKDIEEIEEHYIKGMTFHFVDRAGEVLKLALVKEQDKTARALEVQEVNQRKKTEKETQKIRVIPTTPKGKSGSVGV</sequence>
<comment type="similarity">
    <text evidence="9 10 13 14">Belongs to the peptidase S16 family.</text>
</comment>
<dbReference type="SUPFAM" id="SSF54211">
    <property type="entry name" value="Ribosomal protein S5 domain 2-like"/>
    <property type="match status" value="1"/>
</dbReference>
<evidence type="ECO:0000259" key="17">
    <source>
        <dbReference type="PROSITE" id="PS51787"/>
    </source>
</evidence>
<dbReference type="EMBL" id="CP003345">
    <property type="protein sequence ID" value="AFM06172.1"/>
    <property type="molecule type" value="Genomic_DNA"/>
</dbReference>
<dbReference type="InterPro" id="IPR003959">
    <property type="entry name" value="ATPase_AAA_core"/>
</dbReference>
<evidence type="ECO:0000256" key="9">
    <source>
        <dbReference type="HAMAP-Rule" id="MF_01973"/>
    </source>
</evidence>
<dbReference type="KEGG" id="fli:Fleli_3867"/>
<dbReference type="AlphaFoldDB" id="I4AQD7"/>
<feature type="region of interest" description="Disordered" evidence="15">
    <location>
        <begin position="815"/>
        <end position="843"/>
    </location>
</feature>
<evidence type="ECO:0000313" key="19">
    <source>
        <dbReference type="Proteomes" id="UP000006054"/>
    </source>
</evidence>
<evidence type="ECO:0000256" key="7">
    <source>
        <dbReference type="ARBA" id="ARBA00022840"/>
    </source>
</evidence>
<keyword evidence="6 9" id="KW-0720">Serine protease</keyword>
<dbReference type="PATRIC" id="fig|880071.3.peg.3869"/>
<dbReference type="InterPro" id="IPR008269">
    <property type="entry name" value="Lon_proteolytic"/>
</dbReference>
<dbReference type="InterPro" id="IPR004815">
    <property type="entry name" value="Lon_bac/euk-typ"/>
</dbReference>
<dbReference type="Gene3D" id="2.30.130.40">
    <property type="entry name" value="LON domain-like"/>
    <property type="match status" value="1"/>
</dbReference>
<dbReference type="Gene3D" id="3.30.230.10">
    <property type="match status" value="1"/>
</dbReference>
<dbReference type="GO" id="GO:0034605">
    <property type="term" value="P:cellular response to heat"/>
    <property type="evidence" value="ECO:0007669"/>
    <property type="project" value="UniProtKB-UniRule"/>
</dbReference>
<protein>
    <recommendedName>
        <fullName evidence="9 10">Lon protease</fullName>
        <ecNumber evidence="9 10">3.4.21.53</ecNumber>
    </recommendedName>
    <alternativeName>
        <fullName evidence="9">ATP-dependent protease La</fullName>
    </alternativeName>
</protein>
<keyword evidence="3 9" id="KW-0645">Protease</keyword>
<dbReference type="eggNOG" id="COG0466">
    <property type="taxonomic scope" value="Bacteria"/>
</dbReference>
<dbReference type="GO" id="GO:0043565">
    <property type="term" value="F:sequence-specific DNA binding"/>
    <property type="evidence" value="ECO:0007669"/>
    <property type="project" value="UniProtKB-UniRule"/>
</dbReference>